<accession>A0A914ZXV4</accession>
<evidence type="ECO:0000313" key="2">
    <source>
        <dbReference type="WBParaSite" id="PgE028_g002_t01"/>
    </source>
</evidence>
<reference evidence="2" key="1">
    <citation type="submission" date="2022-11" db="UniProtKB">
        <authorList>
            <consortium name="WormBaseParasite"/>
        </authorList>
    </citation>
    <scope>IDENTIFICATION</scope>
</reference>
<dbReference type="WBParaSite" id="PgE028_g002_t01">
    <property type="protein sequence ID" value="PgE028_g002_t01"/>
    <property type="gene ID" value="PgE028_g002"/>
</dbReference>
<sequence length="56" mass="6700">MHHSERSSTDHLKHLFILTSNSTRRSNTQHEFTYSHVHLVKKQQERNTLSKRTESL</sequence>
<keyword evidence="1" id="KW-1185">Reference proteome</keyword>
<name>A0A914ZXV4_PARUN</name>
<organism evidence="1 2">
    <name type="scientific">Parascaris univalens</name>
    <name type="common">Nematode worm</name>
    <dbReference type="NCBI Taxonomy" id="6257"/>
    <lineage>
        <taxon>Eukaryota</taxon>
        <taxon>Metazoa</taxon>
        <taxon>Ecdysozoa</taxon>
        <taxon>Nematoda</taxon>
        <taxon>Chromadorea</taxon>
        <taxon>Rhabditida</taxon>
        <taxon>Spirurina</taxon>
        <taxon>Ascaridomorpha</taxon>
        <taxon>Ascaridoidea</taxon>
        <taxon>Ascarididae</taxon>
        <taxon>Parascaris</taxon>
    </lineage>
</organism>
<evidence type="ECO:0000313" key="1">
    <source>
        <dbReference type="Proteomes" id="UP000887569"/>
    </source>
</evidence>
<protein>
    <submittedName>
        <fullName evidence="2">Uncharacterized protein</fullName>
    </submittedName>
</protein>
<dbReference type="Proteomes" id="UP000887569">
    <property type="component" value="Unplaced"/>
</dbReference>
<proteinExistence type="predicted"/>
<dbReference type="AlphaFoldDB" id="A0A914ZXV4"/>